<evidence type="ECO:0000313" key="1">
    <source>
        <dbReference type="EMBL" id="KAL0175238.1"/>
    </source>
</evidence>
<organism evidence="1 2">
    <name type="scientific">Cirrhinus mrigala</name>
    <name type="common">Mrigala</name>
    <dbReference type="NCBI Taxonomy" id="683832"/>
    <lineage>
        <taxon>Eukaryota</taxon>
        <taxon>Metazoa</taxon>
        <taxon>Chordata</taxon>
        <taxon>Craniata</taxon>
        <taxon>Vertebrata</taxon>
        <taxon>Euteleostomi</taxon>
        <taxon>Actinopterygii</taxon>
        <taxon>Neopterygii</taxon>
        <taxon>Teleostei</taxon>
        <taxon>Ostariophysi</taxon>
        <taxon>Cypriniformes</taxon>
        <taxon>Cyprinidae</taxon>
        <taxon>Labeoninae</taxon>
        <taxon>Labeonini</taxon>
        <taxon>Cirrhinus</taxon>
    </lineage>
</organism>
<proteinExistence type="predicted"/>
<dbReference type="AlphaFoldDB" id="A0ABD0PME7"/>
<comment type="caution">
    <text evidence="1">The sequence shown here is derived from an EMBL/GenBank/DDBJ whole genome shotgun (WGS) entry which is preliminary data.</text>
</comment>
<keyword evidence="2" id="KW-1185">Reference proteome</keyword>
<sequence>MARPPAARSVSAARREATDEQMDWMRFAGEEQSIYYRRALYRTVRRGCVVQLSS</sequence>
<evidence type="ECO:0000313" key="2">
    <source>
        <dbReference type="Proteomes" id="UP001529510"/>
    </source>
</evidence>
<feature type="non-terminal residue" evidence="1">
    <location>
        <position position="54"/>
    </location>
</feature>
<accession>A0ABD0PME7</accession>
<name>A0ABD0PME7_CIRMR</name>
<dbReference type="EMBL" id="JAMKFB020000015">
    <property type="protein sequence ID" value="KAL0175238.1"/>
    <property type="molecule type" value="Genomic_DNA"/>
</dbReference>
<gene>
    <name evidence="1" type="ORF">M9458_031206</name>
</gene>
<protein>
    <submittedName>
        <fullName evidence="1">Uncharacterized protein</fullName>
    </submittedName>
</protein>
<dbReference type="Proteomes" id="UP001529510">
    <property type="component" value="Unassembled WGS sequence"/>
</dbReference>
<reference evidence="1 2" key="1">
    <citation type="submission" date="2024-05" db="EMBL/GenBank/DDBJ databases">
        <title>Genome sequencing and assembly of Indian major carp, Cirrhinus mrigala (Hamilton, 1822).</title>
        <authorList>
            <person name="Mohindra V."/>
            <person name="Chowdhury L.M."/>
            <person name="Lal K."/>
            <person name="Jena J.K."/>
        </authorList>
    </citation>
    <scope>NUCLEOTIDE SEQUENCE [LARGE SCALE GENOMIC DNA]</scope>
    <source>
        <strain evidence="1">CM1030</strain>
        <tissue evidence="1">Blood</tissue>
    </source>
</reference>